<feature type="compositionally biased region" description="Acidic residues" evidence="1">
    <location>
        <begin position="50"/>
        <end position="61"/>
    </location>
</feature>
<protein>
    <recommendedName>
        <fullName evidence="4">Methionine aminopeptidase</fullName>
    </recommendedName>
</protein>
<dbReference type="Proteomes" id="UP000605670">
    <property type="component" value="Unassembled WGS sequence"/>
</dbReference>
<gene>
    <name evidence="2" type="ORF">GCM10011366_15910</name>
</gene>
<name>A0A917BP77_9MICO</name>
<evidence type="ECO:0008006" key="4">
    <source>
        <dbReference type="Google" id="ProtNLM"/>
    </source>
</evidence>
<evidence type="ECO:0000313" key="3">
    <source>
        <dbReference type="Proteomes" id="UP000605670"/>
    </source>
</evidence>
<feature type="compositionally biased region" description="Polar residues" evidence="1">
    <location>
        <begin position="1"/>
        <end position="12"/>
    </location>
</feature>
<keyword evidence="3" id="KW-1185">Reference proteome</keyword>
<proteinExistence type="predicted"/>
<reference evidence="2" key="2">
    <citation type="submission" date="2020-09" db="EMBL/GenBank/DDBJ databases">
        <authorList>
            <person name="Sun Q."/>
            <person name="Zhou Y."/>
        </authorList>
    </citation>
    <scope>NUCLEOTIDE SEQUENCE</scope>
    <source>
        <strain evidence="2">CGMCC 1.12160</strain>
    </source>
</reference>
<feature type="region of interest" description="Disordered" evidence="1">
    <location>
        <begin position="48"/>
        <end position="77"/>
    </location>
</feature>
<sequence length="77" mass="8587">MQFWFNTKTGQVESGDDPERARSADLMGPYESEADAARAYEIAAERTAAWDEEDRAEDEWATGDAGASNWDNNPLND</sequence>
<dbReference type="RefSeq" id="WP_188429650.1">
    <property type="nucleotide sequence ID" value="NZ_BAABKH010000001.1"/>
</dbReference>
<dbReference type="AlphaFoldDB" id="A0A917BP77"/>
<evidence type="ECO:0000313" key="2">
    <source>
        <dbReference type="EMBL" id="GGF48876.1"/>
    </source>
</evidence>
<comment type="caution">
    <text evidence="2">The sequence shown here is derived from an EMBL/GenBank/DDBJ whole genome shotgun (WGS) entry which is preliminary data.</text>
</comment>
<dbReference type="EMBL" id="BMEM01000002">
    <property type="protein sequence ID" value="GGF48876.1"/>
    <property type="molecule type" value="Genomic_DNA"/>
</dbReference>
<reference evidence="2" key="1">
    <citation type="journal article" date="2014" name="Int. J. Syst. Evol. Microbiol.">
        <title>Complete genome sequence of Corynebacterium casei LMG S-19264T (=DSM 44701T), isolated from a smear-ripened cheese.</title>
        <authorList>
            <consortium name="US DOE Joint Genome Institute (JGI-PGF)"/>
            <person name="Walter F."/>
            <person name="Albersmeier A."/>
            <person name="Kalinowski J."/>
            <person name="Ruckert C."/>
        </authorList>
    </citation>
    <scope>NUCLEOTIDE SEQUENCE</scope>
    <source>
        <strain evidence="2">CGMCC 1.12160</strain>
    </source>
</reference>
<evidence type="ECO:0000256" key="1">
    <source>
        <dbReference type="SAM" id="MobiDB-lite"/>
    </source>
</evidence>
<feature type="region of interest" description="Disordered" evidence="1">
    <location>
        <begin position="1"/>
        <end position="22"/>
    </location>
</feature>
<organism evidence="2 3">
    <name type="scientific">Ornithinimicrobium tianjinense</name>
    <dbReference type="NCBI Taxonomy" id="1195761"/>
    <lineage>
        <taxon>Bacteria</taxon>
        <taxon>Bacillati</taxon>
        <taxon>Actinomycetota</taxon>
        <taxon>Actinomycetes</taxon>
        <taxon>Micrococcales</taxon>
        <taxon>Ornithinimicrobiaceae</taxon>
        <taxon>Ornithinimicrobium</taxon>
    </lineage>
</organism>
<accession>A0A917BP77</accession>